<dbReference type="GO" id="GO:0016887">
    <property type="term" value="F:ATP hydrolysis activity"/>
    <property type="evidence" value="ECO:0007669"/>
    <property type="project" value="InterPro"/>
</dbReference>
<feature type="transmembrane region" description="Helical" evidence="8">
    <location>
        <begin position="767"/>
        <end position="786"/>
    </location>
</feature>
<dbReference type="EMBL" id="CAJVRL010000115">
    <property type="protein sequence ID" value="CAG8961722.1"/>
    <property type="molecule type" value="Genomic_DNA"/>
</dbReference>
<dbReference type="SMART" id="SM00382">
    <property type="entry name" value="AAA"/>
    <property type="match status" value="1"/>
</dbReference>
<keyword evidence="6 8" id="KW-1133">Transmembrane helix</keyword>
<feature type="domain" description="ABC transporter" evidence="9">
    <location>
        <begin position="281"/>
        <end position="520"/>
    </location>
</feature>
<gene>
    <name evidence="10" type="ORF">HYFRA_00006262</name>
</gene>
<comment type="caution">
    <text evidence="10">The sequence shown here is derived from an EMBL/GenBank/DDBJ whole genome shotgun (WGS) entry which is preliminary data.</text>
</comment>
<evidence type="ECO:0000256" key="6">
    <source>
        <dbReference type="ARBA" id="ARBA00022989"/>
    </source>
</evidence>
<evidence type="ECO:0000256" key="4">
    <source>
        <dbReference type="ARBA" id="ARBA00022741"/>
    </source>
</evidence>
<evidence type="ECO:0000313" key="11">
    <source>
        <dbReference type="Proteomes" id="UP000696280"/>
    </source>
</evidence>
<dbReference type="SUPFAM" id="SSF52540">
    <property type="entry name" value="P-loop containing nucleoside triphosphate hydrolases"/>
    <property type="match status" value="1"/>
</dbReference>
<name>A0A9N9LE00_9HELO</name>
<feature type="transmembrane region" description="Helical" evidence="8">
    <location>
        <begin position="843"/>
        <end position="864"/>
    </location>
</feature>
<dbReference type="Pfam" id="PF00005">
    <property type="entry name" value="ABC_tran"/>
    <property type="match status" value="1"/>
</dbReference>
<evidence type="ECO:0000256" key="5">
    <source>
        <dbReference type="ARBA" id="ARBA00022840"/>
    </source>
</evidence>
<evidence type="ECO:0000256" key="1">
    <source>
        <dbReference type="ARBA" id="ARBA00004141"/>
    </source>
</evidence>
<evidence type="ECO:0000256" key="7">
    <source>
        <dbReference type="ARBA" id="ARBA00023136"/>
    </source>
</evidence>
<evidence type="ECO:0000256" key="2">
    <source>
        <dbReference type="ARBA" id="ARBA00022448"/>
    </source>
</evidence>
<feature type="transmembrane region" description="Helical" evidence="8">
    <location>
        <begin position="122"/>
        <end position="142"/>
    </location>
</feature>
<keyword evidence="5" id="KW-0067">ATP-binding</keyword>
<dbReference type="PANTHER" id="PTHR48041">
    <property type="entry name" value="ABC TRANSPORTER G FAMILY MEMBER 28"/>
    <property type="match status" value="1"/>
</dbReference>
<feature type="transmembrane region" description="Helical" evidence="8">
    <location>
        <begin position="662"/>
        <end position="682"/>
    </location>
</feature>
<dbReference type="PROSITE" id="PS50893">
    <property type="entry name" value="ABC_TRANSPORTER_2"/>
    <property type="match status" value="1"/>
</dbReference>
<dbReference type="FunFam" id="3.40.50.300:FF:000367">
    <property type="entry name" value="ABC transporter G family member 24"/>
    <property type="match status" value="1"/>
</dbReference>
<dbReference type="PROSITE" id="PS00211">
    <property type="entry name" value="ABC_TRANSPORTER_1"/>
    <property type="match status" value="1"/>
</dbReference>
<feature type="transmembrane region" description="Helical" evidence="8">
    <location>
        <begin position="739"/>
        <end position="760"/>
    </location>
</feature>
<feature type="transmembrane region" description="Helical" evidence="8">
    <location>
        <begin position="613"/>
        <end position="632"/>
    </location>
</feature>
<dbReference type="Proteomes" id="UP000696280">
    <property type="component" value="Unassembled WGS sequence"/>
</dbReference>
<evidence type="ECO:0000313" key="10">
    <source>
        <dbReference type="EMBL" id="CAG8961722.1"/>
    </source>
</evidence>
<dbReference type="InterPro" id="IPR017871">
    <property type="entry name" value="ABC_transporter-like_CS"/>
</dbReference>
<keyword evidence="2" id="KW-0813">Transport</keyword>
<reference evidence="10" key="1">
    <citation type="submission" date="2021-07" db="EMBL/GenBank/DDBJ databases">
        <authorList>
            <person name="Durling M."/>
        </authorList>
    </citation>
    <scope>NUCLEOTIDE SEQUENCE</scope>
</reference>
<keyword evidence="7 8" id="KW-0472">Membrane</keyword>
<dbReference type="GO" id="GO:0016020">
    <property type="term" value="C:membrane"/>
    <property type="evidence" value="ECO:0007669"/>
    <property type="project" value="UniProtKB-SubCell"/>
</dbReference>
<dbReference type="PANTHER" id="PTHR48041:SF91">
    <property type="entry name" value="ABC TRANSPORTER G FAMILY MEMBER 28"/>
    <property type="match status" value="1"/>
</dbReference>
<dbReference type="GO" id="GO:0005524">
    <property type="term" value="F:ATP binding"/>
    <property type="evidence" value="ECO:0007669"/>
    <property type="project" value="UniProtKB-KW"/>
</dbReference>
<dbReference type="GO" id="GO:0140359">
    <property type="term" value="F:ABC-type transporter activity"/>
    <property type="evidence" value="ECO:0007669"/>
    <property type="project" value="InterPro"/>
</dbReference>
<dbReference type="InterPro" id="IPR003593">
    <property type="entry name" value="AAA+_ATPase"/>
</dbReference>
<evidence type="ECO:0000256" key="3">
    <source>
        <dbReference type="ARBA" id="ARBA00022692"/>
    </source>
</evidence>
<dbReference type="InterPro" id="IPR027417">
    <property type="entry name" value="P-loop_NTPase"/>
</dbReference>
<evidence type="ECO:0000256" key="8">
    <source>
        <dbReference type="SAM" id="Phobius"/>
    </source>
</evidence>
<organism evidence="10 11">
    <name type="scientific">Hymenoscyphus fraxineus</name>
    <dbReference type="NCBI Taxonomy" id="746836"/>
    <lineage>
        <taxon>Eukaryota</taxon>
        <taxon>Fungi</taxon>
        <taxon>Dikarya</taxon>
        <taxon>Ascomycota</taxon>
        <taxon>Pezizomycotina</taxon>
        <taxon>Leotiomycetes</taxon>
        <taxon>Helotiales</taxon>
        <taxon>Helotiaceae</taxon>
        <taxon>Hymenoscyphus</taxon>
    </lineage>
</organism>
<keyword evidence="11" id="KW-1185">Reference proteome</keyword>
<dbReference type="Gene3D" id="3.40.50.300">
    <property type="entry name" value="P-loop containing nucleotide triphosphate hydrolases"/>
    <property type="match status" value="1"/>
</dbReference>
<sequence length="869" mass="95900">MVVPPPKACISGALPWGMQNASSWKAVGCLKGFYCPNNNETMLPAYCQPEPACLIARLHGGSCEAQGLLEPVLCDSGFYCPENGRKKIPCPEGSYCRKGSVEPIKCSAVSNCPKGSERDMSLIPLGIVIVIDALLITMVIVLKVRGFFVTKRINRKDHRVHHPLKRSPTFYKTIGGSISVKFHGKNEGKKYEELDEEVDTEFIYGSVGPDAMPLSPSLDGYDRQLRRHPIGFEAMALKEDMFSVAAPMDDDDNNAADRTDLQRFVQSLSKIMGASTFGLSFEFQDLRFHPKKSPRPILQDVSGFIHAGSLWGVMGASGAGKSTFVNVLMGKQSGITGITKVNGIAGDIKKYKKIIGYVPQDDIVLPELTVRENILHSARVRLPASWKDDEIQHHVDVLLNCLQLDHVKNSLVGSPGAPVISGGQRKRVSIGMELAAAPMALFLDEPTSGLDATAAASIMATLKALSRLGMTVITVIHQPRPEIFESLDSLVLLGAGRMIYQGPEEGVQSYFQNLGYNFPAHSNTADVMGDIIAGEGRLYKPIGDATVQGLIDYWAMAHPSAATVNPDQRPPISIAETAVLSSTIKERGAQWYRQLYFCFNRSLLQQYRMKSSFFFELGVGAMSGFLIGLAQLNSKGDNFTGIFIEPYQLISSATIYSKIPQMSLLVGLAIGLTASAPGVKIFGEEKLVFWREAAAGHNRFSYYMGKVLSTIPRMVLANLHFTTLFMLLSTPQISYMNSFAANLFYFYCIYGLASCVSMVTRREDGPLLAVMLSLIVGVLNGMSPTLDKVRTWHMEWLWRSSPGTWLAEAYFTENLMPLKYLYDIEVARKSMGYWLDGYARDCVMLLFLGTAYRVIAFVGLRFMYPTKQR</sequence>
<dbReference type="AlphaFoldDB" id="A0A9N9LE00"/>
<dbReference type="OrthoDB" id="66620at2759"/>
<protein>
    <recommendedName>
        <fullName evidence="9">ABC transporter domain-containing protein</fullName>
    </recommendedName>
</protein>
<keyword evidence="4" id="KW-0547">Nucleotide-binding</keyword>
<dbReference type="CDD" id="cd03213">
    <property type="entry name" value="ABCG_EPDR"/>
    <property type="match status" value="1"/>
</dbReference>
<feature type="transmembrane region" description="Helical" evidence="8">
    <location>
        <begin position="703"/>
        <end position="727"/>
    </location>
</feature>
<dbReference type="InterPro" id="IPR003439">
    <property type="entry name" value="ABC_transporter-like_ATP-bd"/>
</dbReference>
<dbReference type="Pfam" id="PF19055">
    <property type="entry name" value="ABC2_membrane_7"/>
    <property type="match status" value="2"/>
</dbReference>
<dbReference type="InterPro" id="IPR050352">
    <property type="entry name" value="ABCG_transporters"/>
</dbReference>
<evidence type="ECO:0000259" key="9">
    <source>
        <dbReference type="PROSITE" id="PS50893"/>
    </source>
</evidence>
<accession>A0A9N9LE00</accession>
<comment type="subcellular location">
    <subcellularLocation>
        <location evidence="1">Membrane</location>
        <topology evidence="1">Multi-pass membrane protein</topology>
    </subcellularLocation>
</comment>
<proteinExistence type="predicted"/>
<keyword evidence="3 8" id="KW-0812">Transmembrane</keyword>
<dbReference type="InterPro" id="IPR043926">
    <property type="entry name" value="ABCG_dom"/>
</dbReference>